<dbReference type="Proteomes" id="UP001186944">
    <property type="component" value="Unassembled WGS sequence"/>
</dbReference>
<keyword evidence="3" id="KW-1185">Reference proteome</keyword>
<accession>A0AA89C0U0</accession>
<feature type="coiled-coil region" evidence="1">
    <location>
        <begin position="2"/>
        <end position="57"/>
    </location>
</feature>
<proteinExistence type="predicted"/>
<gene>
    <name evidence="2" type="ORF">FSP39_022141</name>
</gene>
<reference evidence="2" key="1">
    <citation type="submission" date="2019-08" db="EMBL/GenBank/DDBJ databases">
        <title>The improved chromosome-level genome for the pearl oyster Pinctada fucata martensii using PacBio sequencing and Hi-C.</title>
        <authorList>
            <person name="Zheng Z."/>
        </authorList>
    </citation>
    <scope>NUCLEOTIDE SEQUENCE</scope>
    <source>
        <strain evidence="2">ZZ-2019</strain>
        <tissue evidence="2">Adductor muscle</tissue>
    </source>
</reference>
<evidence type="ECO:0000256" key="1">
    <source>
        <dbReference type="SAM" id="Coils"/>
    </source>
</evidence>
<protein>
    <submittedName>
        <fullName evidence="2">Uncharacterized protein</fullName>
    </submittedName>
</protein>
<keyword evidence="1" id="KW-0175">Coiled coil</keyword>
<comment type="caution">
    <text evidence="2">The sequence shown here is derived from an EMBL/GenBank/DDBJ whole genome shotgun (WGS) entry which is preliminary data.</text>
</comment>
<evidence type="ECO:0000313" key="3">
    <source>
        <dbReference type="Proteomes" id="UP001186944"/>
    </source>
</evidence>
<name>A0AA89C0U0_PINIB</name>
<dbReference type="AlphaFoldDB" id="A0AA89C0U0"/>
<organism evidence="2 3">
    <name type="scientific">Pinctada imbricata</name>
    <name type="common">Atlantic pearl-oyster</name>
    <name type="synonym">Pinctada martensii</name>
    <dbReference type="NCBI Taxonomy" id="66713"/>
    <lineage>
        <taxon>Eukaryota</taxon>
        <taxon>Metazoa</taxon>
        <taxon>Spiralia</taxon>
        <taxon>Lophotrochozoa</taxon>
        <taxon>Mollusca</taxon>
        <taxon>Bivalvia</taxon>
        <taxon>Autobranchia</taxon>
        <taxon>Pteriomorphia</taxon>
        <taxon>Pterioida</taxon>
        <taxon>Pterioidea</taxon>
        <taxon>Pteriidae</taxon>
        <taxon>Pinctada</taxon>
    </lineage>
</organism>
<evidence type="ECO:0000313" key="2">
    <source>
        <dbReference type="EMBL" id="KAK3103815.1"/>
    </source>
</evidence>
<sequence length="77" mass="9056">MVADLSETKDNTRKSKELMENKLRNVQALFDENAVEINDLMRKNEKMKESVLDIQMRSMRDNLIFSGIQEYEEGNTE</sequence>
<dbReference type="EMBL" id="VSWD01000005">
    <property type="protein sequence ID" value="KAK3103815.1"/>
    <property type="molecule type" value="Genomic_DNA"/>
</dbReference>